<reference evidence="2 3" key="1">
    <citation type="submission" date="2018-08" db="EMBL/GenBank/DDBJ databases">
        <authorList>
            <person name="Khan S.A."/>
            <person name="Jeon C.O."/>
            <person name="Chun B.H."/>
            <person name="Jeong S.E."/>
        </authorList>
    </citation>
    <scope>NUCLEOTIDE SEQUENCE [LARGE SCALE GENOMIC DNA]</scope>
    <source>
        <strain evidence="2 3">S-16</strain>
    </source>
</reference>
<dbReference type="EMBL" id="QUSW01000005">
    <property type="protein sequence ID" value="RQP23175.1"/>
    <property type="molecule type" value="Genomic_DNA"/>
</dbReference>
<evidence type="ECO:0000256" key="1">
    <source>
        <dbReference type="SAM" id="MobiDB-lite"/>
    </source>
</evidence>
<dbReference type="AlphaFoldDB" id="A0A3N7JWC5"/>
<dbReference type="Proteomes" id="UP000267464">
    <property type="component" value="Unassembled WGS sequence"/>
</dbReference>
<proteinExistence type="predicted"/>
<comment type="caution">
    <text evidence="2">The sequence shown here is derived from an EMBL/GenBank/DDBJ whole genome shotgun (WGS) entry which is preliminary data.</text>
</comment>
<feature type="region of interest" description="Disordered" evidence="1">
    <location>
        <begin position="1"/>
        <end position="37"/>
    </location>
</feature>
<keyword evidence="3" id="KW-1185">Reference proteome</keyword>
<evidence type="ECO:0000313" key="3">
    <source>
        <dbReference type="Proteomes" id="UP000267464"/>
    </source>
</evidence>
<evidence type="ECO:0000313" key="2">
    <source>
        <dbReference type="EMBL" id="RQP23175.1"/>
    </source>
</evidence>
<name>A0A3N7JWC5_9BURK</name>
<accession>A0A3N7JWC5</accession>
<sequence>MHIRRHSLGLSGCGGGTATDERSADNTSRSLQAQAQAEAPPPVLFGNSFVITNRTALDRVAPDFKVGALLYAVNRHLSKIAKDYGKKPHDDKVFTLRPFQVAADDVDGHNAVQDTDKVAKVGTVPVIYNTFRNLILKDGAFDPDTGTEPFRLIAVVNRLDLAGDFDMRGGGILAGADRRWFGEARLVFAVKGKLPDGSPLPMTVSAEYRLPALKTDAQTGAIVIDPDFKFDVGPASEDDWRIRRQLWAQVWQGLSASPVDSAEYATKLRGILSWVAYGIAYDKDLIKTTETAEHNLAFRTGERVREGVGVDQQGPLTPEFEYREFYLNDAWMLSTRKLRREPFACANASQTLADRIMQEWWSSTASMSWRYTLGERNLDAGEITDLKATCPSGKLPYGQVDDNKDTQLRAKFTRFTADTRWKPGTAKTPLNEKQMHSFAIGTCSGCHGKETGTGGFHIAPAAGNAPAILSPFLTAPTSSTPREQLQKYDEPTRRTALVARFANGDAVSSTDDPLLYDIGCRNVDQVCLPKP</sequence>
<gene>
    <name evidence="2" type="ORF">DZC73_18860</name>
</gene>
<reference evidence="2 3" key="2">
    <citation type="submission" date="2018-12" db="EMBL/GenBank/DDBJ databases">
        <title>Rhizobacter gummiphilus sp. nov., a rubber-degrading bacterium isolated from the soil of a botanical garden in Japan.</title>
        <authorList>
            <person name="Shunsuke S.S."/>
        </authorList>
    </citation>
    <scope>NUCLEOTIDE SEQUENCE [LARGE SCALE GENOMIC DNA]</scope>
    <source>
        <strain evidence="2 3">S-16</strain>
    </source>
</reference>
<dbReference type="RefSeq" id="WP_124541922.1">
    <property type="nucleotide sequence ID" value="NZ_QUSW01000005.1"/>
</dbReference>
<organism evidence="2 3">
    <name type="scientific">Piscinibacter terrae</name>
    <dbReference type="NCBI Taxonomy" id="2496871"/>
    <lineage>
        <taxon>Bacteria</taxon>
        <taxon>Pseudomonadati</taxon>
        <taxon>Pseudomonadota</taxon>
        <taxon>Betaproteobacteria</taxon>
        <taxon>Burkholderiales</taxon>
        <taxon>Sphaerotilaceae</taxon>
        <taxon>Piscinibacter</taxon>
    </lineage>
</organism>
<protein>
    <submittedName>
        <fullName evidence="2">Uncharacterized protein</fullName>
    </submittedName>
</protein>
<dbReference type="OrthoDB" id="606708at2"/>